<organism evidence="7 8">
    <name type="scientific">Cellvibrio polysaccharolyticus</name>
    <dbReference type="NCBI Taxonomy" id="2082724"/>
    <lineage>
        <taxon>Bacteria</taxon>
        <taxon>Pseudomonadati</taxon>
        <taxon>Pseudomonadota</taxon>
        <taxon>Gammaproteobacteria</taxon>
        <taxon>Cellvibrionales</taxon>
        <taxon>Cellvibrionaceae</taxon>
        <taxon>Cellvibrio</taxon>
    </lineage>
</organism>
<dbReference type="NCBIfam" id="NF009180">
    <property type="entry name" value="PRK12528.1"/>
    <property type="match status" value="1"/>
</dbReference>
<dbReference type="Pfam" id="PF04542">
    <property type="entry name" value="Sigma70_r2"/>
    <property type="match status" value="1"/>
</dbReference>
<dbReference type="GO" id="GO:0003677">
    <property type="term" value="F:DNA binding"/>
    <property type="evidence" value="ECO:0007669"/>
    <property type="project" value="InterPro"/>
</dbReference>
<gene>
    <name evidence="7" type="ORF">C4F51_13565</name>
</gene>
<name>A0A928V7R4_9GAMM</name>
<evidence type="ECO:0000259" key="6">
    <source>
        <dbReference type="Pfam" id="PF08281"/>
    </source>
</evidence>
<evidence type="ECO:0000313" key="8">
    <source>
        <dbReference type="Proteomes" id="UP000652567"/>
    </source>
</evidence>
<dbReference type="InterPro" id="IPR007627">
    <property type="entry name" value="RNA_pol_sigma70_r2"/>
</dbReference>
<evidence type="ECO:0000256" key="3">
    <source>
        <dbReference type="ARBA" id="ARBA00023082"/>
    </source>
</evidence>
<dbReference type="RefSeq" id="WP_193910592.1">
    <property type="nucleotide sequence ID" value="NZ_PRDL01000001.1"/>
</dbReference>
<dbReference type="InterPro" id="IPR039425">
    <property type="entry name" value="RNA_pol_sigma-70-like"/>
</dbReference>
<reference evidence="7" key="1">
    <citation type="submission" date="2018-07" db="EMBL/GenBank/DDBJ databases">
        <title>Genome assembly of strain Ka43.</title>
        <authorList>
            <person name="Kukolya J."/>
            <person name="Nagy I."/>
            <person name="Horvath B."/>
            <person name="Toth A."/>
        </authorList>
    </citation>
    <scope>NUCLEOTIDE SEQUENCE</scope>
    <source>
        <strain evidence="7">KB43</strain>
    </source>
</reference>
<dbReference type="Pfam" id="PF08281">
    <property type="entry name" value="Sigma70_r4_2"/>
    <property type="match status" value="1"/>
</dbReference>
<evidence type="ECO:0000256" key="4">
    <source>
        <dbReference type="ARBA" id="ARBA00023163"/>
    </source>
</evidence>
<feature type="domain" description="RNA polymerase sigma factor 70 region 4 type 2" evidence="6">
    <location>
        <begin position="110"/>
        <end position="159"/>
    </location>
</feature>
<dbReference type="SUPFAM" id="SSF88946">
    <property type="entry name" value="Sigma2 domain of RNA polymerase sigma factors"/>
    <property type="match status" value="1"/>
</dbReference>
<dbReference type="Gene3D" id="1.10.1740.10">
    <property type="match status" value="1"/>
</dbReference>
<dbReference type="InterPro" id="IPR013325">
    <property type="entry name" value="RNA_pol_sigma_r2"/>
</dbReference>
<dbReference type="SUPFAM" id="SSF88659">
    <property type="entry name" value="Sigma3 and sigma4 domains of RNA polymerase sigma factors"/>
    <property type="match status" value="1"/>
</dbReference>
<dbReference type="GO" id="GO:0016987">
    <property type="term" value="F:sigma factor activity"/>
    <property type="evidence" value="ECO:0007669"/>
    <property type="project" value="UniProtKB-KW"/>
</dbReference>
<dbReference type="GO" id="GO:0006352">
    <property type="term" value="P:DNA-templated transcription initiation"/>
    <property type="evidence" value="ECO:0007669"/>
    <property type="project" value="InterPro"/>
</dbReference>
<dbReference type="CDD" id="cd06171">
    <property type="entry name" value="Sigma70_r4"/>
    <property type="match status" value="1"/>
</dbReference>
<dbReference type="InterPro" id="IPR013249">
    <property type="entry name" value="RNA_pol_sigma70_r4_t2"/>
</dbReference>
<keyword evidence="4" id="KW-0804">Transcription</keyword>
<evidence type="ECO:0000259" key="5">
    <source>
        <dbReference type="Pfam" id="PF04542"/>
    </source>
</evidence>
<comment type="similarity">
    <text evidence="1">Belongs to the sigma-70 factor family. ECF subfamily.</text>
</comment>
<keyword evidence="2" id="KW-0805">Transcription regulation</keyword>
<comment type="caution">
    <text evidence="7">The sequence shown here is derived from an EMBL/GenBank/DDBJ whole genome shotgun (WGS) entry which is preliminary data.</text>
</comment>
<dbReference type="Gene3D" id="1.10.10.10">
    <property type="entry name" value="Winged helix-like DNA-binding domain superfamily/Winged helix DNA-binding domain"/>
    <property type="match status" value="1"/>
</dbReference>
<evidence type="ECO:0000256" key="2">
    <source>
        <dbReference type="ARBA" id="ARBA00023015"/>
    </source>
</evidence>
<dbReference type="EMBL" id="PRDL01000001">
    <property type="protein sequence ID" value="MBE8718217.1"/>
    <property type="molecule type" value="Genomic_DNA"/>
</dbReference>
<dbReference type="PANTHER" id="PTHR43133:SF63">
    <property type="entry name" value="RNA POLYMERASE SIGMA FACTOR FECI-RELATED"/>
    <property type="match status" value="1"/>
</dbReference>
<dbReference type="NCBIfam" id="TIGR02937">
    <property type="entry name" value="sigma70-ECF"/>
    <property type="match status" value="1"/>
</dbReference>
<evidence type="ECO:0000256" key="1">
    <source>
        <dbReference type="ARBA" id="ARBA00010641"/>
    </source>
</evidence>
<accession>A0A928V7R4</accession>
<dbReference type="InterPro" id="IPR036388">
    <property type="entry name" value="WH-like_DNA-bd_sf"/>
</dbReference>
<sequence>MAELNPLNRNQVAALYTEHHGWLLHFLRKKLGCAAQAADLAQDTFMRALTRDLSQLREPRAWLTTVARGILVNWYQRQALEKAWLETLASLPAEVVPSPEESHVLLETLQEIDALLDALPERVRRVFLLSQIEGLTYPVIAERMQVSLATVKRDMKQAMILCLSAMGDLPV</sequence>
<dbReference type="InterPro" id="IPR013324">
    <property type="entry name" value="RNA_pol_sigma_r3/r4-like"/>
</dbReference>
<dbReference type="PANTHER" id="PTHR43133">
    <property type="entry name" value="RNA POLYMERASE ECF-TYPE SIGMA FACTO"/>
    <property type="match status" value="1"/>
</dbReference>
<keyword evidence="3" id="KW-0731">Sigma factor</keyword>
<dbReference type="InterPro" id="IPR014284">
    <property type="entry name" value="RNA_pol_sigma-70_dom"/>
</dbReference>
<dbReference type="Proteomes" id="UP000652567">
    <property type="component" value="Unassembled WGS sequence"/>
</dbReference>
<evidence type="ECO:0000313" key="7">
    <source>
        <dbReference type="EMBL" id="MBE8718217.1"/>
    </source>
</evidence>
<protein>
    <submittedName>
        <fullName evidence="7">RNA polymerase subunit sigma</fullName>
    </submittedName>
</protein>
<dbReference type="AlphaFoldDB" id="A0A928V7R4"/>
<proteinExistence type="inferred from homology"/>
<feature type="domain" description="RNA polymerase sigma-70 region 2" evidence="5">
    <location>
        <begin position="15"/>
        <end position="79"/>
    </location>
</feature>
<keyword evidence="8" id="KW-1185">Reference proteome</keyword>